<evidence type="ECO:0000313" key="12">
    <source>
        <dbReference type="Proteomes" id="UP000594771"/>
    </source>
</evidence>
<dbReference type="FunFam" id="3.90.930.12:FF:000001">
    <property type="entry name" value="50S ribosomal protein L6"/>
    <property type="match status" value="1"/>
</dbReference>
<dbReference type="Pfam" id="PF00347">
    <property type="entry name" value="Ribosomal_L6"/>
    <property type="match status" value="2"/>
</dbReference>
<dbReference type="InterPro" id="IPR000702">
    <property type="entry name" value="Ribosomal_uL6-like"/>
</dbReference>
<comment type="similarity">
    <text evidence="1 6 7">Belongs to the universal ribosomal protein uL6 family.</text>
</comment>
<dbReference type="InterPro" id="IPR002358">
    <property type="entry name" value="Ribosomal_uL6_CS"/>
</dbReference>
<dbReference type="GO" id="GO:0022625">
    <property type="term" value="C:cytosolic large ribosomal subunit"/>
    <property type="evidence" value="ECO:0007669"/>
    <property type="project" value="UniProtKB-UniRule"/>
</dbReference>
<evidence type="ECO:0000256" key="4">
    <source>
        <dbReference type="ARBA" id="ARBA00022980"/>
    </source>
</evidence>
<comment type="subunit">
    <text evidence="6">Part of the 50S ribosomal subunit.</text>
</comment>
<dbReference type="PANTHER" id="PTHR11655:SF14">
    <property type="entry name" value="LARGE RIBOSOMAL SUBUNIT PROTEIN UL6M"/>
    <property type="match status" value="1"/>
</dbReference>
<name>A0A0X8FFM2_9LACT</name>
<dbReference type="InterPro" id="IPR036789">
    <property type="entry name" value="Ribosomal_uL6-like_a/b-dom_sf"/>
</dbReference>
<comment type="function">
    <text evidence="6 8">This protein binds to the 23S rRNA, and is important in its secondary structure. It is located near the subunit interface in the base of the L7/L12 stalk, and near the tRNA binding site of the peptidyltransferase center.</text>
</comment>
<evidence type="ECO:0000256" key="6">
    <source>
        <dbReference type="HAMAP-Rule" id="MF_01365"/>
    </source>
</evidence>
<evidence type="ECO:0000256" key="5">
    <source>
        <dbReference type="ARBA" id="ARBA00023274"/>
    </source>
</evidence>
<dbReference type="GeneID" id="35767597"/>
<sequence>MSRIGYKPVAVPSDVTVSIDGSTVTVKGPKGELTREFNPLIKIAQNEENEYTFEPVNQSKEARSMHGTSRSLFYNMVVGTHEGFSKQLELSGVGYRAQLQGKKLVLQVGLSHPVEFEAPEGIDFEVPSNTEIKINGADKDKVGELAAKIRQVRKPEPYKGKGIKYAGEHIIRKEGKTGK</sequence>
<dbReference type="OrthoDB" id="9805007at2"/>
<dbReference type="EMBL" id="CP065662">
    <property type="protein sequence ID" value="QPS02075.1"/>
    <property type="molecule type" value="Genomic_DNA"/>
</dbReference>
<dbReference type="PANTHER" id="PTHR11655">
    <property type="entry name" value="60S/50S RIBOSOMAL PROTEIN L6/L9"/>
    <property type="match status" value="1"/>
</dbReference>
<dbReference type="GO" id="GO:0002181">
    <property type="term" value="P:cytoplasmic translation"/>
    <property type="evidence" value="ECO:0007669"/>
    <property type="project" value="TreeGrafter"/>
</dbReference>
<feature type="domain" description="Large ribosomal subunit protein uL6 alpha-beta" evidence="9">
    <location>
        <begin position="92"/>
        <end position="165"/>
    </location>
</feature>
<dbReference type="InterPro" id="IPR020040">
    <property type="entry name" value="Ribosomal_uL6_a/b-dom"/>
</dbReference>
<gene>
    <name evidence="6 11" type="primary">rplF</name>
    <name evidence="11" type="ORF">I6G68_03120</name>
    <name evidence="10" type="ORF">ODY43_08185</name>
</gene>
<keyword evidence="2 6" id="KW-0699">rRNA-binding</keyword>
<dbReference type="PIRSF" id="PIRSF002162">
    <property type="entry name" value="Ribosomal_L6"/>
    <property type="match status" value="1"/>
</dbReference>
<evidence type="ECO:0000256" key="3">
    <source>
        <dbReference type="ARBA" id="ARBA00022884"/>
    </source>
</evidence>
<reference evidence="11 12" key="1">
    <citation type="submission" date="2020-12" db="EMBL/GenBank/DDBJ databases">
        <title>FDA dAtabase for Regulatory Grade micrObial Sequences (FDA-ARGOS): Supporting development and validation of Infectious Disease Dx tests.</title>
        <authorList>
            <person name="Sproer C."/>
            <person name="Gronow S."/>
            <person name="Severitt S."/>
            <person name="Schroder I."/>
            <person name="Tallon L."/>
            <person name="Sadzewicz L."/>
            <person name="Zhao X."/>
            <person name="Boylan J."/>
            <person name="Ott S."/>
            <person name="Bowen H."/>
            <person name="Vavikolanu K."/>
            <person name="Mehta A."/>
            <person name="Aluvathingal J."/>
            <person name="Nadendla S."/>
            <person name="Lowell S."/>
            <person name="Myers T."/>
            <person name="Yan Y."/>
            <person name="Sichtig H."/>
        </authorList>
    </citation>
    <scope>NUCLEOTIDE SEQUENCE [LARGE SCALE GENOMIC DNA]</scope>
    <source>
        <strain evidence="11 12">FDAARGOS_911</strain>
    </source>
</reference>
<protein>
    <recommendedName>
        <fullName evidence="6">Large ribosomal subunit protein uL6</fullName>
    </recommendedName>
</protein>
<dbReference type="InterPro" id="IPR019906">
    <property type="entry name" value="Ribosomal_uL6_bac-type"/>
</dbReference>
<reference evidence="10" key="2">
    <citation type="submission" date="2022-09" db="EMBL/GenBank/DDBJ databases">
        <title>Aerococcus urinae taxonomy study.</title>
        <authorList>
            <person name="Christensen J."/>
            <person name="Senneby E."/>
        </authorList>
    </citation>
    <scope>NUCLEOTIDE SEQUENCE</scope>
    <source>
        <strain evidence="10">NLD-066-U95</strain>
    </source>
</reference>
<evidence type="ECO:0000256" key="2">
    <source>
        <dbReference type="ARBA" id="ARBA00022730"/>
    </source>
</evidence>
<dbReference type="GO" id="GO:0003735">
    <property type="term" value="F:structural constituent of ribosome"/>
    <property type="evidence" value="ECO:0007669"/>
    <property type="project" value="UniProtKB-UniRule"/>
</dbReference>
<evidence type="ECO:0000256" key="8">
    <source>
        <dbReference type="RuleBase" id="RU003870"/>
    </source>
</evidence>
<dbReference type="Proteomes" id="UP001069145">
    <property type="component" value="Unassembled WGS sequence"/>
</dbReference>
<evidence type="ECO:0000259" key="9">
    <source>
        <dbReference type="Pfam" id="PF00347"/>
    </source>
</evidence>
<keyword evidence="5 6" id="KW-0687">Ribonucleoprotein</keyword>
<dbReference type="HAMAP" id="MF_01365_B">
    <property type="entry name" value="Ribosomal_uL6_B"/>
    <property type="match status" value="1"/>
</dbReference>
<evidence type="ECO:0000256" key="1">
    <source>
        <dbReference type="ARBA" id="ARBA00009356"/>
    </source>
</evidence>
<evidence type="ECO:0000313" key="13">
    <source>
        <dbReference type="Proteomes" id="UP001069145"/>
    </source>
</evidence>
<dbReference type="Proteomes" id="UP000594771">
    <property type="component" value="Chromosome"/>
</dbReference>
<dbReference type="SUPFAM" id="SSF56053">
    <property type="entry name" value="Ribosomal protein L6"/>
    <property type="match status" value="2"/>
</dbReference>
<accession>A0A0X8FFM2</accession>
<evidence type="ECO:0000313" key="11">
    <source>
        <dbReference type="EMBL" id="QPS02075.1"/>
    </source>
</evidence>
<dbReference type="PROSITE" id="PS00525">
    <property type="entry name" value="RIBOSOMAL_L6_1"/>
    <property type="match status" value="1"/>
</dbReference>
<dbReference type="KEGG" id="aun:AWM73_06900"/>
<evidence type="ECO:0000256" key="7">
    <source>
        <dbReference type="RuleBase" id="RU003869"/>
    </source>
</evidence>
<keyword evidence="4 6" id="KW-0689">Ribosomal protein</keyword>
<dbReference type="FunFam" id="3.90.930.12:FF:000002">
    <property type="entry name" value="50S ribosomal protein L6"/>
    <property type="match status" value="1"/>
</dbReference>
<evidence type="ECO:0000313" key="10">
    <source>
        <dbReference type="EMBL" id="MCY3053954.1"/>
    </source>
</evidence>
<dbReference type="Gene3D" id="3.90.930.12">
    <property type="entry name" value="Ribosomal protein L6, alpha-beta domain"/>
    <property type="match status" value="2"/>
</dbReference>
<organism evidence="11 12">
    <name type="scientific">Aerococcus urinae</name>
    <dbReference type="NCBI Taxonomy" id="1376"/>
    <lineage>
        <taxon>Bacteria</taxon>
        <taxon>Bacillati</taxon>
        <taxon>Bacillota</taxon>
        <taxon>Bacilli</taxon>
        <taxon>Lactobacillales</taxon>
        <taxon>Aerococcaceae</taxon>
        <taxon>Aerococcus</taxon>
    </lineage>
</organism>
<dbReference type="AlphaFoldDB" id="A0A0X8FFM2"/>
<keyword evidence="3 6" id="KW-0694">RNA-binding</keyword>
<dbReference type="PRINTS" id="PR00059">
    <property type="entry name" value="RIBOSOMALL6"/>
</dbReference>
<dbReference type="RefSeq" id="WP_060778670.1">
    <property type="nucleotide sequence ID" value="NZ_CAJHLF010000009.1"/>
</dbReference>
<proteinExistence type="inferred from homology"/>
<dbReference type="EMBL" id="JAOTML010000010">
    <property type="protein sequence ID" value="MCY3053954.1"/>
    <property type="molecule type" value="Genomic_DNA"/>
</dbReference>
<dbReference type="NCBIfam" id="TIGR03654">
    <property type="entry name" value="L6_bact"/>
    <property type="match status" value="1"/>
</dbReference>
<feature type="domain" description="Large ribosomal subunit protein uL6 alpha-beta" evidence="9">
    <location>
        <begin position="11"/>
        <end position="83"/>
    </location>
</feature>
<dbReference type="GO" id="GO:0019843">
    <property type="term" value="F:rRNA binding"/>
    <property type="evidence" value="ECO:0007669"/>
    <property type="project" value="UniProtKB-UniRule"/>
</dbReference>
<keyword evidence="13" id="KW-1185">Reference proteome</keyword>